<gene>
    <name evidence="6" type="ORF">DW222_12415</name>
    <name evidence="5" type="ORF">DW723_12705</name>
    <name evidence="4" type="ORF">DW767_09065</name>
    <name evidence="3" type="ORF">DWW07_10290</name>
    <name evidence="2" type="ORF">DWY46_11820</name>
    <name evidence="1" type="ORF">DXB81_11400</name>
</gene>
<dbReference type="SMR" id="A0A395X6I0"/>
<evidence type="ECO:0000313" key="5">
    <source>
        <dbReference type="EMBL" id="RHE71966.1"/>
    </source>
</evidence>
<evidence type="ECO:0000313" key="4">
    <source>
        <dbReference type="EMBL" id="RHE12495.1"/>
    </source>
</evidence>
<dbReference type="EMBL" id="QRZI01000006">
    <property type="protein sequence ID" value="RGV63488.1"/>
    <property type="molecule type" value="Genomic_DNA"/>
</dbReference>
<evidence type="ECO:0000313" key="1">
    <source>
        <dbReference type="EMBL" id="RGN03753.1"/>
    </source>
</evidence>
<evidence type="ECO:0000313" key="6">
    <source>
        <dbReference type="EMBL" id="RHH17461.1"/>
    </source>
</evidence>
<dbReference type="EMBL" id="QRJH01000006">
    <property type="protein sequence ID" value="RHH17461.1"/>
    <property type="molecule type" value="Genomic_DNA"/>
</dbReference>
<evidence type="ECO:0000313" key="12">
    <source>
        <dbReference type="Proteomes" id="UP000285839"/>
    </source>
</evidence>
<dbReference type="EMBL" id="QSUB01000005">
    <property type="protein sequence ID" value="RGN03753.1"/>
    <property type="molecule type" value="Genomic_DNA"/>
</dbReference>
<dbReference type="AlphaFoldDB" id="A0A395X6I0"/>
<dbReference type="Proteomes" id="UP000284024">
    <property type="component" value="Unassembled WGS sequence"/>
</dbReference>
<dbReference type="Proteomes" id="UP000283928">
    <property type="component" value="Unassembled WGS sequence"/>
</dbReference>
<dbReference type="EMBL" id="QSJW01000005">
    <property type="protein sequence ID" value="RHE12495.1"/>
    <property type="molecule type" value="Genomic_DNA"/>
</dbReference>
<dbReference type="Proteomes" id="UP000265828">
    <property type="component" value="Unassembled WGS sequence"/>
</dbReference>
<organism evidence="3 8">
    <name type="scientific">Blautia obeum</name>
    <dbReference type="NCBI Taxonomy" id="40520"/>
    <lineage>
        <taxon>Bacteria</taxon>
        <taxon>Bacillati</taxon>
        <taxon>Bacillota</taxon>
        <taxon>Clostridia</taxon>
        <taxon>Lachnospirales</taxon>
        <taxon>Lachnospiraceae</taxon>
        <taxon>Blautia</taxon>
    </lineage>
</organism>
<dbReference type="RefSeq" id="WP_005424728.1">
    <property type="nucleotide sequence ID" value="NZ_CP176627.1"/>
</dbReference>
<reference evidence="7 8" key="1">
    <citation type="submission" date="2018-08" db="EMBL/GenBank/DDBJ databases">
        <title>A genome reference for cultivated species of the human gut microbiota.</title>
        <authorList>
            <person name="Zou Y."/>
            <person name="Xue W."/>
            <person name="Luo G."/>
        </authorList>
    </citation>
    <scope>NUCLEOTIDE SEQUENCE [LARGE SCALE GENOMIC DNA]</scope>
    <source>
        <strain evidence="3 8">AF14-23</strain>
        <strain evidence="2 12">AF25-21</strain>
        <strain evidence="6 10">AM18-2AC</strain>
        <strain evidence="5 9">AM27-32LB</strain>
        <strain evidence="4 11">AM29-25AC</strain>
        <strain evidence="1 7">OM06-11AA</strain>
    </source>
</reference>
<evidence type="ECO:0000313" key="2">
    <source>
        <dbReference type="EMBL" id="RGR48018.1"/>
    </source>
</evidence>
<dbReference type="Proteomes" id="UP000284644">
    <property type="component" value="Unassembled WGS sequence"/>
</dbReference>
<evidence type="ECO:0000313" key="10">
    <source>
        <dbReference type="Proteomes" id="UP000284024"/>
    </source>
</evidence>
<evidence type="ECO:0000313" key="11">
    <source>
        <dbReference type="Proteomes" id="UP000284644"/>
    </source>
</evidence>
<accession>A0A395X6I0</accession>
<dbReference type="EMBL" id="QSKO01000020">
    <property type="protein sequence ID" value="RHE71966.1"/>
    <property type="molecule type" value="Genomic_DNA"/>
</dbReference>
<comment type="caution">
    <text evidence="3">The sequence shown here is derived from an EMBL/GenBank/DDBJ whole genome shotgun (WGS) entry which is preliminary data.</text>
</comment>
<evidence type="ECO:0000313" key="7">
    <source>
        <dbReference type="Proteomes" id="UP000261222"/>
    </source>
</evidence>
<dbReference type="Gene3D" id="1.10.10.1150">
    <property type="entry name" value="Coenzyme PQQ synthesis protein D (PqqD)"/>
    <property type="match status" value="1"/>
</dbReference>
<dbReference type="GeneID" id="79804790"/>
<protein>
    <submittedName>
        <fullName evidence="3">PqqD family protein</fullName>
    </submittedName>
</protein>
<name>A0A395X6I0_9FIRM</name>
<sequence>MEKEKSLMKKQSKKSKKQNIEINYLDLIPVRSEELHWHKDIKGRVILDVENTGWFNKIAQTVFNKPQYTKVHLDAQGTFIWPLIDGKRTVTDIAALVKEEFGEAAEPLYPRIIKYFQIVESYHFIKFANMPSK</sequence>
<dbReference type="Proteomes" id="UP000261222">
    <property type="component" value="Unassembled WGS sequence"/>
</dbReference>
<proteinExistence type="predicted"/>
<dbReference type="Pfam" id="PF05402">
    <property type="entry name" value="PqqD"/>
    <property type="match status" value="1"/>
</dbReference>
<dbReference type="EMBL" id="QRUH01000009">
    <property type="protein sequence ID" value="RGR48018.1"/>
    <property type="molecule type" value="Genomic_DNA"/>
</dbReference>
<evidence type="ECO:0000313" key="9">
    <source>
        <dbReference type="Proteomes" id="UP000283928"/>
    </source>
</evidence>
<evidence type="ECO:0000313" key="8">
    <source>
        <dbReference type="Proteomes" id="UP000265828"/>
    </source>
</evidence>
<dbReference type="InterPro" id="IPR041881">
    <property type="entry name" value="PqqD_sf"/>
</dbReference>
<evidence type="ECO:0000313" key="3">
    <source>
        <dbReference type="EMBL" id="RGV63488.1"/>
    </source>
</evidence>
<dbReference type="InterPro" id="IPR008792">
    <property type="entry name" value="PQQD"/>
</dbReference>
<dbReference type="Proteomes" id="UP000285839">
    <property type="component" value="Unassembled WGS sequence"/>
</dbReference>